<gene>
    <name evidence="1" type="ORF">GlitD10_1568</name>
</gene>
<evidence type="ECO:0000313" key="2">
    <source>
        <dbReference type="Proteomes" id="UP000180235"/>
    </source>
</evidence>
<dbReference type="InterPro" id="IPR002636">
    <property type="entry name" value="DUF29"/>
</dbReference>
<dbReference type="EMBL" id="CP017675">
    <property type="protein sequence ID" value="APB33891.1"/>
    <property type="molecule type" value="Genomic_DNA"/>
</dbReference>
<evidence type="ECO:0000313" key="1">
    <source>
        <dbReference type="EMBL" id="APB33891.1"/>
    </source>
</evidence>
<keyword evidence="2" id="KW-1185">Reference proteome</keyword>
<protein>
    <recommendedName>
        <fullName evidence="3">DUF29 domain-containing protein</fullName>
    </recommendedName>
</protein>
<reference evidence="1 2" key="1">
    <citation type="submission" date="2016-10" db="EMBL/GenBank/DDBJ databases">
        <title>Description of Gloeomargarita lithophora gen. nov., sp. nov., a thylakoid-bearing basal-branching cyanobacterium with intracellular carbonates, and proposal for Gloeomargaritales ord. nov.</title>
        <authorList>
            <person name="Moreira D."/>
            <person name="Tavera R."/>
            <person name="Benzerara K."/>
            <person name="Skouri-Panet F."/>
            <person name="Couradeau E."/>
            <person name="Gerard E."/>
            <person name="Loussert C."/>
            <person name="Novelo E."/>
            <person name="Zivanovic Y."/>
            <person name="Lopez-Garcia P."/>
        </authorList>
    </citation>
    <scope>NUCLEOTIDE SEQUENCE [LARGE SCALE GENOMIC DNA]</scope>
    <source>
        <strain evidence="1 2">D10</strain>
    </source>
</reference>
<dbReference type="Gene3D" id="1.20.1220.20">
    <property type="entry name" value="Uncharcterised protein PF01724"/>
    <property type="match status" value="1"/>
</dbReference>
<sequence>MRLYDHDFYAWLQEQATLLQSGQWGQLDIPNLVEELAALGRQERRELVNRLGILLGHLLKWQYQPQQRGKSWAATIVGQRQDLQELIADNPSLKPYVRMAVDNAYQKGVLLVVKETPLSQNDLPAQCPYTFEQIMDADFYPII</sequence>
<dbReference type="Proteomes" id="UP000180235">
    <property type="component" value="Chromosome"/>
</dbReference>
<dbReference type="STRING" id="1188229.GlitD10_1568"/>
<dbReference type="KEGG" id="glt:GlitD10_1568"/>
<name>A0A1J0AD97_9CYAN</name>
<accession>A0A1J0AD97</accession>
<dbReference type="Pfam" id="PF01724">
    <property type="entry name" value="DUF29"/>
    <property type="match status" value="1"/>
</dbReference>
<dbReference type="RefSeq" id="WP_071454413.1">
    <property type="nucleotide sequence ID" value="NZ_CP017675.1"/>
</dbReference>
<dbReference type="OrthoDB" id="5769308at2"/>
<organism evidence="1 2">
    <name type="scientific">Gloeomargarita lithophora Alchichica-D10</name>
    <dbReference type="NCBI Taxonomy" id="1188229"/>
    <lineage>
        <taxon>Bacteria</taxon>
        <taxon>Bacillati</taxon>
        <taxon>Cyanobacteriota</taxon>
        <taxon>Cyanophyceae</taxon>
        <taxon>Gloeomargaritales</taxon>
        <taxon>Gloeomargaritaceae</taxon>
        <taxon>Gloeomargarita</taxon>
    </lineage>
</organism>
<dbReference type="PANTHER" id="PTHR34235">
    <property type="entry name" value="SLR1203 PROTEIN-RELATED"/>
    <property type="match status" value="1"/>
</dbReference>
<evidence type="ECO:0008006" key="3">
    <source>
        <dbReference type="Google" id="ProtNLM"/>
    </source>
</evidence>
<proteinExistence type="predicted"/>
<dbReference type="AlphaFoldDB" id="A0A1J0AD97"/>